<evidence type="ECO:0000313" key="1">
    <source>
        <dbReference type="EMBL" id="KAG8379952.1"/>
    </source>
</evidence>
<protein>
    <recommendedName>
        <fullName evidence="3">Ovate family protein</fullName>
    </recommendedName>
</protein>
<evidence type="ECO:0000313" key="2">
    <source>
        <dbReference type="Proteomes" id="UP000826271"/>
    </source>
</evidence>
<gene>
    <name evidence="1" type="ORF">BUALT_Bualt07G0143100</name>
</gene>
<evidence type="ECO:0008006" key="3">
    <source>
        <dbReference type="Google" id="ProtNLM"/>
    </source>
</evidence>
<keyword evidence="2" id="KW-1185">Reference proteome</keyword>
<dbReference type="Proteomes" id="UP000826271">
    <property type="component" value="Unassembled WGS sequence"/>
</dbReference>
<proteinExistence type="predicted"/>
<comment type="caution">
    <text evidence="1">The sequence shown here is derived from an EMBL/GenBank/DDBJ whole genome shotgun (WGS) entry which is preliminary data.</text>
</comment>
<dbReference type="PANTHER" id="PTHR35461">
    <property type="entry name" value="BNAANNG14610D PROTEIN"/>
    <property type="match status" value="1"/>
</dbReference>
<reference evidence="1" key="1">
    <citation type="submission" date="2019-10" db="EMBL/GenBank/DDBJ databases">
        <authorList>
            <person name="Zhang R."/>
            <person name="Pan Y."/>
            <person name="Wang J."/>
            <person name="Ma R."/>
            <person name="Yu S."/>
        </authorList>
    </citation>
    <scope>NUCLEOTIDE SEQUENCE</scope>
    <source>
        <strain evidence="1">LA-IB0</strain>
        <tissue evidence="1">Leaf</tissue>
    </source>
</reference>
<organism evidence="1 2">
    <name type="scientific">Buddleja alternifolia</name>
    <dbReference type="NCBI Taxonomy" id="168488"/>
    <lineage>
        <taxon>Eukaryota</taxon>
        <taxon>Viridiplantae</taxon>
        <taxon>Streptophyta</taxon>
        <taxon>Embryophyta</taxon>
        <taxon>Tracheophyta</taxon>
        <taxon>Spermatophyta</taxon>
        <taxon>Magnoliopsida</taxon>
        <taxon>eudicotyledons</taxon>
        <taxon>Gunneridae</taxon>
        <taxon>Pentapetalae</taxon>
        <taxon>asterids</taxon>
        <taxon>lamiids</taxon>
        <taxon>Lamiales</taxon>
        <taxon>Scrophulariaceae</taxon>
        <taxon>Buddlejeae</taxon>
        <taxon>Buddleja</taxon>
    </lineage>
</organism>
<dbReference type="PANTHER" id="PTHR35461:SF1">
    <property type="entry name" value="LOW PROTEIN: ATP-DEPENDENT RNA HELICASE-LIKE PROTEIN"/>
    <property type="match status" value="1"/>
</dbReference>
<dbReference type="AlphaFoldDB" id="A0AAV6XIV5"/>
<sequence length="204" mass="23574">MRTEVKPQKIIKQTFYKTKKFFHKTLRNLKLFLLEGYQKLPKTPTSNPMFSSSLDHLYRNLPEQWECNEPPKEQTKRDEQCSNSTDCGVLEGVKQEKKARKCNERKQEEFSSGLLAANALAQKMKELEMMDVNDVDHVLDVEEVLHYYSRLTCPAYQEIVDKFFMDMHSGFNTPQPCTSVNSSMRKVGSASVHSSMRSLGPLKL</sequence>
<accession>A0AAV6XIV5</accession>
<name>A0AAV6XIV5_9LAMI</name>
<dbReference type="EMBL" id="WHWC01000007">
    <property type="protein sequence ID" value="KAG8379952.1"/>
    <property type="molecule type" value="Genomic_DNA"/>
</dbReference>